<dbReference type="EMBL" id="JQGC01000006">
    <property type="protein sequence ID" value="KFL31388.1"/>
    <property type="molecule type" value="Genomic_DNA"/>
</dbReference>
<keyword evidence="11" id="KW-1185">Reference proteome</keyword>
<dbReference type="Gene3D" id="1.10.3720.10">
    <property type="entry name" value="MetI-like"/>
    <property type="match status" value="1"/>
</dbReference>
<evidence type="ECO:0000256" key="6">
    <source>
        <dbReference type="ARBA" id="ARBA00022989"/>
    </source>
</evidence>
<dbReference type="STRING" id="46914.JP75_07425"/>
<dbReference type="PANTHER" id="PTHR43227">
    <property type="entry name" value="BLL4140 PROTEIN"/>
    <property type="match status" value="1"/>
</dbReference>
<keyword evidence="4" id="KW-1003">Cell membrane</keyword>
<dbReference type="InterPro" id="IPR000515">
    <property type="entry name" value="MetI-like"/>
</dbReference>
<comment type="subcellular location">
    <subcellularLocation>
        <location evidence="1 8">Cell membrane</location>
        <topology evidence="1 8">Multi-pass membrane protein</topology>
    </subcellularLocation>
</comment>
<feature type="transmembrane region" description="Helical" evidence="8">
    <location>
        <begin position="67"/>
        <end position="91"/>
    </location>
</feature>
<dbReference type="InterPro" id="IPR050809">
    <property type="entry name" value="UgpAE/MalFG_permease"/>
</dbReference>
<reference evidence="10 11" key="1">
    <citation type="submission" date="2014-08" db="EMBL/GenBank/DDBJ databases">
        <authorList>
            <person name="Hassan Y.I."/>
            <person name="Lepp D."/>
            <person name="Zhou T."/>
        </authorList>
    </citation>
    <scope>NUCLEOTIDE SEQUENCE [LARGE SCALE GENOMIC DNA]</scope>
    <source>
        <strain evidence="10 11">IFO13584</strain>
    </source>
</reference>
<dbReference type="CDD" id="cd06261">
    <property type="entry name" value="TM_PBP2"/>
    <property type="match status" value="1"/>
</dbReference>
<sequence>MVSKKVAPYVLLLPFLLVFVGFLIVPMGYAFGLSLFKTALVGGTRFVGLENYARAVVDPKFWDGVWLLVRFGLIQMPIMLSLALIFALILDSGMVYARSFFRVSFFLPYAVPAVIATLLWGYLYGPSYGPVAQLATALSLPKPDFFSPGAILGSLANITIWEYTGYNMIIYFAALQAIPGDLEEAAKMDGASALTYALRVKLPMIVPMIVVTVIFSIIGTLQLFSEPYLITNLARSVINSNFTPNYYAYTLAFVAQQYNYSAAISFLLGAVVAVFSYAFMLLANRGGR</sequence>
<dbReference type="Pfam" id="PF00528">
    <property type="entry name" value="BPD_transp_1"/>
    <property type="match status" value="1"/>
</dbReference>
<accession>A0A087M3D5</accession>
<feature type="transmembrane region" description="Helical" evidence="8">
    <location>
        <begin position="103"/>
        <end position="125"/>
    </location>
</feature>
<keyword evidence="7 8" id="KW-0472">Membrane</keyword>
<comment type="similarity">
    <text evidence="2 8">Belongs to the binding-protein-dependent transport system permease family.</text>
</comment>
<evidence type="ECO:0000256" key="3">
    <source>
        <dbReference type="ARBA" id="ARBA00022448"/>
    </source>
</evidence>
<evidence type="ECO:0000256" key="2">
    <source>
        <dbReference type="ARBA" id="ARBA00009306"/>
    </source>
</evidence>
<evidence type="ECO:0000313" key="11">
    <source>
        <dbReference type="Proteomes" id="UP000028981"/>
    </source>
</evidence>
<organism evidence="10 11">
    <name type="scientific">Devosia riboflavina</name>
    <dbReference type="NCBI Taxonomy" id="46914"/>
    <lineage>
        <taxon>Bacteria</taxon>
        <taxon>Pseudomonadati</taxon>
        <taxon>Pseudomonadota</taxon>
        <taxon>Alphaproteobacteria</taxon>
        <taxon>Hyphomicrobiales</taxon>
        <taxon>Devosiaceae</taxon>
        <taxon>Devosia</taxon>
    </lineage>
</organism>
<evidence type="ECO:0000256" key="5">
    <source>
        <dbReference type="ARBA" id="ARBA00022692"/>
    </source>
</evidence>
<dbReference type="Proteomes" id="UP000028981">
    <property type="component" value="Unassembled WGS sequence"/>
</dbReference>
<evidence type="ECO:0000256" key="4">
    <source>
        <dbReference type="ARBA" id="ARBA00022475"/>
    </source>
</evidence>
<evidence type="ECO:0000259" key="9">
    <source>
        <dbReference type="PROSITE" id="PS50928"/>
    </source>
</evidence>
<feature type="transmembrane region" description="Helical" evidence="8">
    <location>
        <begin position="9"/>
        <end position="31"/>
    </location>
</feature>
<keyword evidence="6 8" id="KW-1133">Transmembrane helix</keyword>
<dbReference type="SUPFAM" id="SSF161098">
    <property type="entry name" value="MetI-like"/>
    <property type="match status" value="1"/>
</dbReference>
<keyword evidence="5 8" id="KW-0812">Transmembrane</keyword>
<dbReference type="GO" id="GO:0055085">
    <property type="term" value="P:transmembrane transport"/>
    <property type="evidence" value="ECO:0007669"/>
    <property type="project" value="InterPro"/>
</dbReference>
<comment type="caution">
    <text evidence="10">The sequence shown here is derived from an EMBL/GenBank/DDBJ whole genome shotgun (WGS) entry which is preliminary data.</text>
</comment>
<dbReference type="PANTHER" id="PTHR43227:SF8">
    <property type="entry name" value="DIACETYLCHITOBIOSE UPTAKE SYSTEM PERMEASE PROTEIN DASB"/>
    <property type="match status" value="1"/>
</dbReference>
<dbReference type="PROSITE" id="PS50928">
    <property type="entry name" value="ABC_TM1"/>
    <property type="match status" value="1"/>
</dbReference>
<dbReference type="InterPro" id="IPR035906">
    <property type="entry name" value="MetI-like_sf"/>
</dbReference>
<keyword evidence="3 8" id="KW-0813">Transport</keyword>
<evidence type="ECO:0000313" key="10">
    <source>
        <dbReference type="EMBL" id="KFL31388.1"/>
    </source>
</evidence>
<name>A0A087M3D5_9HYPH</name>
<feature type="domain" description="ABC transmembrane type-1" evidence="9">
    <location>
        <begin position="65"/>
        <end position="279"/>
    </location>
</feature>
<dbReference type="AlphaFoldDB" id="A0A087M3D5"/>
<evidence type="ECO:0000256" key="1">
    <source>
        <dbReference type="ARBA" id="ARBA00004651"/>
    </source>
</evidence>
<feature type="transmembrane region" description="Helical" evidence="8">
    <location>
        <begin position="204"/>
        <end position="224"/>
    </location>
</feature>
<proteinExistence type="inferred from homology"/>
<dbReference type="GO" id="GO:0005886">
    <property type="term" value="C:plasma membrane"/>
    <property type="evidence" value="ECO:0007669"/>
    <property type="project" value="UniProtKB-SubCell"/>
</dbReference>
<feature type="transmembrane region" description="Helical" evidence="8">
    <location>
        <begin position="145"/>
        <end position="163"/>
    </location>
</feature>
<evidence type="ECO:0000256" key="8">
    <source>
        <dbReference type="RuleBase" id="RU363032"/>
    </source>
</evidence>
<protein>
    <submittedName>
        <fullName evidence="10">Sugar ABC transporter permease</fullName>
    </submittedName>
</protein>
<feature type="transmembrane region" description="Helical" evidence="8">
    <location>
        <begin position="260"/>
        <end position="283"/>
    </location>
</feature>
<evidence type="ECO:0000256" key="7">
    <source>
        <dbReference type="ARBA" id="ARBA00023136"/>
    </source>
</evidence>
<gene>
    <name evidence="10" type="ORF">JP75_07425</name>
</gene>